<dbReference type="GO" id="GO:0004315">
    <property type="term" value="F:3-oxoacyl-[acyl-carrier-protein] synthase activity"/>
    <property type="evidence" value="ECO:0007669"/>
    <property type="project" value="UniProtKB-EC"/>
</dbReference>
<dbReference type="SUPFAM" id="SSF53901">
    <property type="entry name" value="Thiolase-like"/>
    <property type="match status" value="2"/>
</dbReference>
<dbReference type="Pfam" id="PF00109">
    <property type="entry name" value="ketoacyl-synt"/>
    <property type="match status" value="1"/>
</dbReference>
<dbReference type="Proteomes" id="UP000440578">
    <property type="component" value="Unassembled WGS sequence"/>
</dbReference>
<dbReference type="InterPro" id="IPR020841">
    <property type="entry name" value="PKS_Beta-ketoAc_synthase_dom"/>
</dbReference>
<accession>A0A6A4WVK5</accession>
<dbReference type="InterPro" id="IPR016039">
    <property type="entry name" value="Thiolase-like"/>
</dbReference>
<dbReference type="InterPro" id="IPR014030">
    <property type="entry name" value="Ketoacyl_synth_N"/>
</dbReference>
<dbReference type="FunFam" id="3.40.47.10:FF:000018">
    <property type="entry name" value="3-oxoacyl-[acyl-carrier-protein] synthase 2"/>
    <property type="match status" value="1"/>
</dbReference>
<evidence type="ECO:0000256" key="1">
    <source>
        <dbReference type="ARBA" id="ARBA00008467"/>
    </source>
</evidence>
<comment type="caution">
    <text evidence="6">The sequence shown here is derived from an EMBL/GenBank/DDBJ whole genome shotgun (WGS) entry which is preliminary data.</text>
</comment>
<dbReference type="GO" id="GO:0006633">
    <property type="term" value="P:fatty acid biosynthetic process"/>
    <property type="evidence" value="ECO:0007669"/>
    <property type="project" value="TreeGrafter"/>
</dbReference>
<dbReference type="PANTHER" id="PTHR11712:SF336">
    <property type="entry name" value="3-OXOACYL-[ACYL-CARRIER-PROTEIN] SYNTHASE, MITOCHONDRIAL"/>
    <property type="match status" value="1"/>
</dbReference>
<dbReference type="NCBIfam" id="NF005589">
    <property type="entry name" value="PRK07314.1"/>
    <property type="match status" value="1"/>
</dbReference>
<sequence length="441" mass="46467">MEFPLSQMAAVPMVNLRAATRRVVVTGIGLVTPLGCGTNVTWNRLLRGDVGTVAVDAREYEQSRSLVAALIPRGSEPGQMDMAARFSEAERRVMAPAVRYALLAAEEAVQQAGWAPTTEEQQERTGVVMGINMTDTQEIISTSDQYGAGGGGASSIGRHFIPRISLNIAAGQLSMRYNCRGPVQTCSNACATGSYAVGDAFRFIRDGYADAMLAGSADANVFPLAMAGFCRLGALSTAYNSDPAHASRPFDAARDGFVLGEGAAVLVLESLEHARQRGAEVLAEVLGFGLCSDSFHATAPRPDGDGSRRAMALALRDAGLPREAVTHVNAHATATPVGDGIEARVLRDQLPHAPLVSAIKGALGHMMAASGGVEAAVTALSCQHGRVPPIANLTQPDVDGIDYVRQEQREWSVSHGRRIALSNSFGFGCVNTSLCIAEFQD</sequence>
<reference evidence="6 7" key="1">
    <citation type="submission" date="2019-07" db="EMBL/GenBank/DDBJ databases">
        <title>Draft genome assembly of a fouling barnacle, Amphibalanus amphitrite (Darwin, 1854): The first reference genome for Thecostraca.</title>
        <authorList>
            <person name="Kim W."/>
        </authorList>
    </citation>
    <scope>NUCLEOTIDE SEQUENCE [LARGE SCALE GENOMIC DNA]</scope>
    <source>
        <strain evidence="6">SNU_AA5</strain>
        <tissue evidence="6">Soma without cirri and trophi</tissue>
    </source>
</reference>
<evidence type="ECO:0000256" key="4">
    <source>
        <dbReference type="RuleBase" id="RU003694"/>
    </source>
</evidence>
<dbReference type="Pfam" id="PF02801">
    <property type="entry name" value="Ketoacyl-synt_C"/>
    <property type="match status" value="1"/>
</dbReference>
<dbReference type="Gene3D" id="3.40.47.10">
    <property type="match status" value="1"/>
</dbReference>
<evidence type="ECO:0000313" key="6">
    <source>
        <dbReference type="EMBL" id="KAF0310885.1"/>
    </source>
</evidence>
<dbReference type="CDD" id="cd00834">
    <property type="entry name" value="KAS_I_II"/>
    <property type="match status" value="1"/>
</dbReference>
<keyword evidence="7" id="KW-1185">Reference proteome</keyword>
<dbReference type="PANTHER" id="PTHR11712">
    <property type="entry name" value="POLYKETIDE SYNTHASE-RELATED"/>
    <property type="match status" value="1"/>
</dbReference>
<dbReference type="AlphaFoldDB" id="A0A6A4WVK5"/>
<proteinExistence type="inferred from homology"/>
<dbReference type="SMART" id="SM00825">
    <property type="entry name" value="PKS_KS"/>
    <property type="match status" value="1"/>
</dbReference>
<dbReference type="GO" id="GO:0005739">
    <property type="term" value="C:mitochondrion"/>
    <property type="evidence" value="ECO:0007669"/>
    <property type="project" value="TreeGrafter"/>
</dbReference>
<dbReference type="InterPro" id="IPR000794">
    <property type="entry name" value="Beta-ketoacyl_synthase"/>
</dbReference>
<evidence type="ECO:0000313" key="7">
    <source>
        <dbReference type="Proteomes" id="UP000440578"/>
    </source>
</evidence>
<dbReference type="EMBL" id="VIIS01000285">
    <property type="protein sequence ID" value="KAF0310885.1"/>
    <property type="molecule type" value="Genomic_DNA"/>
</dbReference>
<name>A0A6A4WVK5_AMPAM</name>
<dbReference type="InterPro" id="IPR014031">
    <property type="entry name" value="Ketoacyl_synth_C"/>
</dbReference>
<feature type="domain" description="Ketosynthase family 3 (KS3)" evidence="5">
    <location>
        <begin position="20"/>
        <end position="438"/>
    </location>
</feature>
<keyword evidence="3 4" id="KW-0808">Transferase</keyword>
<dbReference type="PROSITE" id="PS52004">
    <property type="entry name" value="KS3_2"/>
    <property type="match status" value="1"/>
</dbReference>
<organism evidence="6 7">
    <name type="scientific">Amphibalanus amphitrite</name>
    <name type="common">Striped barnacle</name>
    <name type="synonym">Balanus amphitrite</name>
    <dbReference type="NCBI Taxonomy" id="1232801"/>
    <lineage>
        <taxon>Eukaryota</taxon>
        <taxon>Metazoa</taxon>
        <taxon>Ecdysozoa</taxon>
        <taxon>Arthropoda</taxon>
        <taxon>Crustacea</taxon>
        <taxon>Multicrustacea</taxon>
        <taxon>Cirripedia</taxon>
        <taxon>Thoracica</taxon>
        <taxon>Thoracicalcarea</taxon>
        <taxon>Balanomorpha</taxon>
        <taxon>Balanoidea</taxon>
        <taxon>Balanidae</taxon>
        <taxon>Amphibalaninae</taxon>
        <taxon>Amphibalanus</taxon>
    </lineage>
</organism>
<protein>
    <recommendedName>
        <fullName evidence="2">beta-ketoacyl-[acyl-carrier-protein] synthase I</fullName>
        <ecNumber evidence="2">2.3.1.41</ecNumber>
    </recommendedName>
</protein>
<gene>
    <name evidence="6" type="primary">Oxsm_0</name>
    <name evidence="6" type="ORF">FJT64_018254</name>
</gene>
<comment type="similarity">
    <text evidence="1 4">Belongs to the thiolase-like superfamily. Beta-ketoacyl-ACP synthases family.</text>
</comment>
<dbReference type="EC" id="2.3.1.41" evidence="2"/>
<evidence type="ECO:0000256" key="3">
    <source>
        <dbReference type="ARBA" id="ARBA00022679"/>
    </source>
</evidence>
<evidence type="ECO:0000259" key="5">
    <source>
        <dbReference type="PROSITE" id="PS52004"/>
    </source>
</evidence>
<dbReference type="OrthoDB" id="5334845at2759"/>
<evidence type="ECO:0000256" key="2">
    <source>
        <dbReference type="ARBA" id="ARBA00013191"/>
    </source>
</evidence>